<feature type="non-terminal residue" evidence="1">
    <location>
        <position position="198"/>
    </location>
</feature>
<protein>
    <submittedName>
        <fullName evidence="1">Endoribonuclease ysh1</fullName>
    </submittedName>
</protein>
<reference evidence="1" key="1">
    <citation type="submission" date="2022-07" db="EMBL/GenBank/DDBJ databases">
        <title>Phylogenomic reconstructions and comparative analyses of Kickxellomycotina fungi.</title>
        <authorList>
            <person name="Reynolds N.K."/>
            <person name="Stajich J.E."/>
            <person name="Barry K."/>
            <person name="Grigoriev I.V."/>
            <person name="Crous P."/>
            <person name="Smith M.E."/>
        </authorList>
    </citation>
    <scope>NUCLEOTIDE SEQUENCE</scope>
    <source>
        <strain evidence="1">CBS 102833</strain>
    </source>
</reference>
<evidence type="ECO:0000313" key="2">
    <source>
        <dbReference type="Proteomes" id="UP001140096"/>
    </source>
</evidence>
<organism evidence="1 2">
    <name type="scientific">Coemansia furcata</name>
    <dbReference type="NCBI Taxonomy" id="417177"/>
    <lineage>
        <taxon>Eukaryota</taxon>
        <taxon>Fungi</taxon>
        <taxon>Fungi incertae sedis</taxon>
        <taxon>Zoopagomycota</taxon>
        <taxon>Kickxellomycotina</taxon>
        <taxon>Kickxellomycetes</taxon>
        <taxon>Kickxellales</taxon>
        <taxon>Kickxellaceae</taxon>
        <taxon>Coemansia</taxon>
    </lineage>
</organism>
<accession>A0ACC1LD07</accession>
<name>A0ACC1LD07_9FUNG</name>
<gene>
    <name evidence="1" type="primary">YSH1_1</name>
    <name evidence="1" type="ORF">H4S07_003956</name>
</gene>
<proteinExistence type="predicted"/>
<evidence type="ECO:0000313" key="1">
    <source>
        <dbReference type="EMBL" id="KAJ2805716.1"/>
    </source>
</evidence>
<keyword evidence="2" id="KW-1185">Reference proteome</keyword>
<dbReference type="Proteomes" id="UP001140096">
    <property type="component" value="Unassembled WGS sequence"/>
</dbReference>
<sequence length="198" mass="22031">MTTKRKAEVSVPIEDENDQLIITPLGAGREVGRSCIVLEYKGKKVMLDCGLHAGRSGPNSMPYFDEVDPATVDVLLVTHFHIDHAAAVPYYLEHTSFKGRTFMTRPTKGVFRWLATDYIRVTNTSNSDTSALYTEADLISAHAKIEEIDVHQQVEVNGIKFTAYNAGHVLGAAMFLIEIAGVKVLYTGDYSREEDRHL</sequence>
<comment type="caution">
    <text evidence="1">The sequence shown here is derived from an EMBL/GenBank/DDBJ whole genome shotgun (WGS) entry which is preliminary data.</text>
</comment>
<dbReference type="EMBL" id="JANBUP010001441">
    <property type="protein sequence ID" value="KAJ2805716.1"/>
    <property type="molecule type" value="Genomic_DNA"/>
</dbReference>